<name>X0T7T0_9ZZZZ</name>
<dbReference type="GO" id="GO:0003676">
    <property type="term" value="F:nucleic acid binding"/>
    <property type="evidence" value="ECO:0007669"/>
    <property type="project" value="InterPro"/>
</dbReference>
<sequence length="87" mass="10332">MPNRKRLFFDIETRPNEGFFWECGYDIRISPENITHERAIICIGYKWAGEKRVYCLTWDSEQDDTQLLTDFLKVFNKADEVIAHNGD</sequence>
<accession>X0T7T0</accession>
<dbReference type="SUPFAM" id="SSF53098">
    <property type="entry name" value="Ribonuclease H-like"/>
    <property type="match status" value="1"/>
</dbReference>
<dbReference type="InterPro" id="IPR012337">
    <property type="entry name" value="RNaseH-like_sf"/>
</dbReference>
<dbReference type="Gene3D" id="3.30.420.10">
    <property type="entry name" value="Ribonuclease H-like superfamily/Ribonuclease H"/>
    <property type="match status" value="1"/>
</dbReference>
<feature type="non-terminal residue" evidence="1">
    <location>
        <position position="87"/>
    </location>
</feature>
<proteinExistence type="predicted"/>
<dbReference type="EMBL" id="BARS01004042">
    <property type="protein sequence ID" value="GAF72135.1"/>
    <property type="molecule type" value="Genomic_DNA"/>
</dbReference>
<reference evidence="1" key="1">
    <citation type="journal article" date="2014" name="Front. Microbiol.">
        <title>High frequency of phylogenetically diverse reductive dehalogenase-homologous genes in deep subseafloor sedimentary metagenomes.</title>
        <authorList>
            <person name="Kawai M."/>
            <person name="Futagami T."/>
            <person name="Toyoda A."/>
            <person name="Takaki Y."/>
            <person name="Nishi S."/>
            <person name="Hori S."/>
            <person name="Arai W."/>
            <person name="Tsubouchi T."/>
            <person name="Morono Y."/>
            <person name="Uchiyama I."/>
            <person name="Ito T."/>
            <person name="Fujiyama A."/>
            <person name="Inagaki F."/>
            <person name="Takami H."/>
        </authorList>
    </citation>
    <scope>NUCLEOTIDE SEQUENCE</scope>
    <source>
        <strain evidence="1">Expedition CK06-06</strain>
    </source>
</reference>
<organism evidence="1">
    <name type="scientific">marine sediment metagenome</name>
    <dbReference type="NCBI Taxonomy" id="412755"/>
    <lineage>
        <taxon>unclassified sequences</taxon>
        <taxon>metagenomes</taxon>
        <taxon>ecological metagenomes</taxon>
    </lineage>
</organism>
<comment type="caution">
    <text evidence="1">The sequence shown here is derived from an EMBL/GenBank/DDBJ whole genome shotgun (WGS) entry which is preliminary data.</text>
</comment>
<dbReference type="InterPro" id="IPR036397">
    <property type="entry name" value="RNaseH_sf"/>
</dbReference>
<dbReference type="AlphaFoldDB" id="X0T7T0"/>
<gene>
    <name evidence="1" type="ORF">S01H1_07878</name>
</gene>
<protein>
    <submittedName>
        <fullName evidence="1">Uncharacterized protein</fullName>
    </submittedName>
</protein>
<evidence type="ECO:0000313" key="1">
    <source>
        <dbReference type="EMBL" id="GAF72135.1"/>
    </source>
</evidence>